<dbReference type="CDD" id="cd00112">
    <property type="entry name" value="LDLa"/>
    <property type="match status" value="1"/>
</dbReference>
<dbReference type="InterPro" id="IPR036055">
    <property type="entry name" value="LDL_receptor-like_sf"/>
</dbReference>
<keyword evidence="4" id="KW-0812">Transmembrane</keyword>
<name>A0ABM0K1W7_APLCA</name>
<keyword evidence="6" id="KW-1185">Reference proteome</keyword>
<dbReference type="GeneID" id="101858437"/>
<accession>A0ABM0K1W7</accession>
<gene>
    <name evidence="7" type="primary">LOC101858437</name>
</gene>
<dbReference type="Gene3D" id="4.10.400.10">
    <property type="entry name" value="Low-density Lipoprotein Receptor"/>
    <property type="match status" value="1"/>
</dbReference>
<evidence type="ECO:0000313" key="6">
    <source>
        <dbReference type="Proteomes" id="UP000694888"/>
    </source>
</evidence>
<dbReference type="InterPro" id="IPR002172">
    <property type="entry name" value="LDrepeatLR_classA_rpt"/>
</dbReference>
<evidence type="ECO:0000256" key="4">
    <source>
        <dbReference type="SAM" id="Phobius"/>
    </source>
</evidence>
<evidence type="ECO:0000256" key="5">
    <source>
        <dbReference type="SAM" id="SignalP"/>
    </source>
</evidence>
<dbReference type="SUPFAM" id="SSF82895">
    <property type="entry name" value="TSP-1 type 1 repeat"/>
    <property type="match status" value="2"/>
</dbReference>
<evidence type="ECO:0000256" key="2">
    <source>
        <dbReference type="ARBA" id="ARBA00023157"/>
    </source>
</evidence>
<dbReference type="PANTHER" id="PTHR16311:SF3">
    <property type="entry name" value="THROMBOSPONDIN TYPE-1 DOMAIN-CONTAINING PROTEIN 1"/>
    <property type="match status" value="1"/>
</dbReference>
<dbReference type="InterPro" id="IPR023415">
    <property type="entry name" value="LDLR_class-A_CS"/>
</dbReference>
<dbReference type="InterPro" id="IPR038877">
    <property type="entry name" value="THSD1"/>
</dbReference>
<reference evidence="7" key="1">
    <citation type="submission" date="2025-08" db="UniProtKB">
        <authorList>
            <consortium name="RefSeq"/>
        </authorList>
    </citation>
    <scope>IDENTIFICATION</scope>
</reference>
<keyword evidence="1" id="KW-0245">EGF-like domain</keyword>
<keyword evidence="2 3" id="KW-1015">Disulfide bond</keyword>
<comment type="caution">
    <text evidence="3">Lacks conserved residue(s) required for the propagation of feature annotation.</text>
</comment>
<dbReference type="Pfam" id="PF00057">
    <property type="entry name" value="Ldl_recept_a"/>
    <property type="match status" value="1"/>
</dbReference>
<sequence length="250" mass="27426">MLSQEGSPVVSSVMNLSHLFSPVMNLSLQRCRVLPSALLCLMLCVCMVSGQQQQQGHWGEWGNVSPCSVTCGEGIQEKVRVWIPGPTEPRRDKPFTSTRTYSCSSQRFPECPTDGQWSVWYYATQCTTMCGGGTRQRERVCVGIANGGKGCEGEKEEVEDCNKEPCPILPPNFDLSQCVQGTNFTCDSGKMCVPIGQRCDRLLHCHDGSDERNCTVTHTWGPGDGASFLQTSFTFVTAAVITVFAVLLLH</sequence>
<keyword evidence="4" id="KW-1133">Transmembrane helix</keyword>
<dbReference type="Pfam" id="PF00090">
    <property type="entry name" value="TSP_1"/>
    <property type="match status" value="2"/>
</dbReference>
<dbReference type="SMART" id="SM00192">
    <property type="entry name" value="LDLa"/>
    <property type="match status" value="1"/>
</dbReference>
<keyword evidence="7" id="KW-0675">Receptor</keyword>
<protein>
    <submittedName>
        <fullName evidence="7">Adhesion G protein-coupled receptor B2</fullName>
    </submittedName>
</protein>
<dbReference type="PROSITE" id="PS50092">
    <property type="entry name" value="TSP1"/>
    <property type="match status" value="2"/>
</dbReference>
<dbReference type="InterPro" id="IPR036383">
    <property type="entry name" value="TSP1_rpt_sf"/>
</dbReference>
<feature type="chain" id="PRO_5046530223" evidence="5">
    <location>
        <begin position="51"/>
        <end position="250"/>
    </location>
</feature>
<dbReference type="RefSeq" id="XP_005106798.2">
    <property type="nucleotide sequence ID" value="XM_005106741.3"/>
</dbReference>
<dbReference type="InterPro" id="IPR000884">
    <property type="entry name" value="TSP1_rpt"/>
</dbReference>
<evidence type="ECO:0000313" key="7">
    <source>
        <dbReference type="RefSeq" id="XP_005106798.2"/>
    </source>
</evidence>
<dbReference type="PANTHER" id="PTHR16311">
    <property type="entry name" value="THROMBOSPONDIN TYPE I DOMAIN-CONTAINING 1"/>
    <property type="match status" value="1"/>
</dbReference>
<keyword evidence="4" id="KW-0472">Membrane</keyword>
<dbReference type="Gene3D" id="2.20.100.10">
    <property type="entry name" value="Thrombospondin type-1 (TSP1) repeat"/>
    <property type="match status" value="2"/>
</dbReference>
<dbReference type="PROSITE" id="PS01209">
    <property type="entry name" value="LDLRA_1"/>
    <property type="match status" value="1"/>
</dbReference>
<dbReference type="SUPFAM" id="SSF57424">
    <property type="entry name" value="LDL receptor-like module"/>
    <property type="match status" value="1"/>
</dbReference>
<dbReference type="PROSITE" id="PS50068">
    <property type="entry name" value="LDLRA_2"/>
    <property type="match status" value="1"/>
</dbReference>
<feature type="signal peptide" evidence="5">
    <location>
        <begin position="1"/>
        <end position="50"/>
    </location>
</feature>
<proteinExistence type="predicted"/>
<dbReference type="SMART" id="SM00209">
    <property type="entry name" value="TSP1"/>
    <property type="match status" value="2"/>
</dbReference>
<organism evidence="6 7">
    <name type="scientific">Aplysia californica</name>
    <name type="common">California sea hare</name>
    <dbReference type="NCBI Taxonomy" id="6500"/>
    <lineage>
        <taxon>Eukaryota</taxon>
        <taxon>Metazoa</taxon>
        <taxon>Spiralia</taxon>
        <taxon>Lophotrochozoa</taxon>
        <taxon>Mollusca</taxon>
        <taxon>Gastropoda</taxon>
        <taxon>Heterobranchia</taxon>
        <taxon>Euthyneura</taxon>
        <taxon>Tectipleura</taxon>
        <taxon>Aplysiida</taxon>
        <taxon>Aplysioidea</taxon>
        <taxon>Aplysiidae</taxon>
        <taxon>Aplysia</taxon>
    </lineage>
</organism>
<evidence type="ECO:0000256" key="3">
    <source>
        <dbReference type="PROSITE-ProRule" id="PRU00124"/>
    </source>
</evidence>
<evidence type="ECO:0000256" key="1">
    <source>
        <dbReference type="ARBA" id="ARBA00022536"/>
    </source>
</evidence>
<feature type="disulfide bond" evidence="3">
    <location>
        <begin position="199"/>
        <end position="214"/>
    </location>
</feature>
<dbReference type="Proteomes" id="UP000694888">
    <property type="component" value="Unplaced"/>
</dbReference>
<feature type="transmembrane region" description="Helical" evidence="4">
    <location>
        <begin position="228"/>
        <end position="249"/>
    </location>
</feature>
<keyword evidence="5" id="KW-0732">Signal</keyword>